<feature type="transmembrane region" description="Helical" evidence="2">
    <location>
        <begin position="20"/>
        <end position="42"/>
    </location>
</feature>
<evidence type="ECO:0000256" key="2">
    <source>
        <dbReference type="SAM" id="Phobius"/>
    </source>
</evidence>
<reference evidence="3" key="1">
    <citation type="submission" date="2021-01" db="EMBL/GenBank/DDBJ databases">
        <authorList>
            <person name="Corre E."/>
            <person name="Pelletier E."/>
            <person name="Niang G."/>
            <person name="Scheremetjew M."/>
            <person name="Finn R."/>
            <person name="Kale V."/>
            <person name="Holt S."/>
            <person name="Cochrane G."/>
            <person name="Meng A."/>
            <person name="Brown T."/>
            <person name="Cohen L."/>
        </authorList>
    </citation>
    <scope>NUCLEOTIDE SEQUENCE</scope>
    <source>
        <strain evidence="3">FSP1.4</strain>
    </source>
</reference>
<dbReference type="EMBL" id="HBII01031003">
    <property type="protein sequence ID" value="CAE0353965.1"/>
    <property type="molecule type" value="Transcribed_RNA"/>
</dbReference>
<sequence length="176" mass="20320">MQLVVQVLYAFLISREKFVVGLFGFTIISTVLSICMSVYILTASSGSALSQKDFDKLKLEFEAIEAAVLSTMWDRQETMRRQSVNEGHPGFVRTRVSDREEMKRNEKNDLEESKSDNQEQQEYDSNPKKEYSDHNTSFLNQTNVGFKKNQLHHTNPNKSSDNDIKPANDFIWTKNQ</sequence>
<evidence type="ECO:0000256" key="1">
    <source>
        <dbReference type="SAM" id="MobiDB-lite"/>
    </source>
</evidence>
<keyword evidence="2" id="KW-0812">Transmembrane</keyword>
<keyword evidence="2" id="KW-0472">Membrane</keyword>
<protein>
    <submittedName>
        <fullName evidence="3">Uncharacterized protein</fullName>
    </submittedName>
</protein>
<gene>
    <name evidence="3" type="ORF">EHAR0213_LOCUS12881</name>
</gene>
<accession>A0A7S3JFW4</accession>
<dbReference type="AlphaFoldDB" id="A0A7S3JFW4"/>
<name>A0A7S3JFW4_9SPIT</name>
<feature type="region of interest" description="Disordered" evidence="1">
    <location>
        <begin position="80"/>
        <end position="176"/>
    </location>
</feature>
<feature type="compositionally biased region" description="Polar residues" evidence="1">
    <location>
        <begin position="134"/>
        <end position="144"/>
    </location>
</feature>
<feature type="compositionally biased region" description="Basic and acidic residues" evidence="1">
    <location>
        <begin position="95"/>
        <end position="117"/>
    </location>
</feature>
<organism evidence="3">
    <name type="scientific">Euplotes harpa</name>
    <dbReference type="NCBI Taxonomy" id="151035"/>
    <lineage>
        <taxon>Eukaryota</taxon>
        <taxon>Sar</taxon>
        <taxon>Alveolata</taxon>
        <taxon>Ciliophora</taxon>
        <taxon>Intramacronucleata</taxon>
        <taxon>Spirotrichea</taxon>
        <taxon>Hypotrichia</taxon>
        <taxon>Euplotida</taxon>
        <taxon>Euplotidae</taxon>
        <taxon>Euplotes</taxon>
    </lineage>
</organism>
<evidence type="ECO:0000313" key="3">
    <source>
        <dbReference type="EMBL" id="CAE0353965.1"/>
    </source>
</evidence>
<proteinExistence type="predicted"/>
<keyword evidence="2" id="KW-1133">Transmembrane helix</keyword>